<evidence type="ECO:0000313" key="3">
    <source>
        <dbReference type="Proteomes" id="UP000182259"/>
    </source>
</evidence>
<evidence type="ECO:0000313" key="2">
    <source>
        <dbReference type="EMBL" id="SGZ57273.1"/>
    </source>
</evidence>
<gene>
    <name evidence="2" type="ORF">SAMEA4029009_CIC11G00000002412</name>
</gene>
<reference evidence="2 3" key="1">
    <citation type="submission" date="2016-10" db="EMBL/GenBank/DDBJ databases">
        <authorList>
            <person name="de Groot N.N."/>
        </authorList>
    </citation>
    <scope>NUCLEOTIDE SEQUENCE [LARGE SCALE GENOMIC DNA]</scope>
    <source>
        <strain evidence="2 3">PYCC 4715</strain>
    </source>
</reference>
<evidence type="ECO:0000256" key="1">
    <source>
        <dbReference type="SAM" id="MobiDB-lite"/>
    </source>
</evidence>
<feature type="region of interest" description="Disordered" evidence="1">
    <location>
        <begin position="1"/>
        <end position="30"/>
    </location>
</feature>
<dbReference type="EMBL" id="LT635768">
    <property type="protein sequence ID" value="SGZ57273.1"/>
    <property type="molecule type" value="Genomic_DNA"/>
</dbReference>
<name>A0A1L0C0Z9_9ASCO</name>
<accession>A0A1L0C0Z9</accession>
<sequence>MCQKRELQSFLPKSSLEADSPIVASSSQPRSSWRTKVRFLTKNKNPTYTNLFSSIDAVYVFEPESTIQQAAKYAASHYPESKSHPVPDFNDVWVFFSDGFRSSRGPFQTLV</sequence>
<proteinExistence type="predicted"/>
<dbReference type="AlphaFoldDB" id="A0A1L0C0Z9"/>
<dbReference type="Proteomes" id="UP000182259">
    <property type="component" value="Chromosome V"/>
</dbReference>
<organism evidence="2 3">
    <name type="scientific">Sungouiella intermedia</name>
    <dbReference type="NCBI Taxonomy" id="45354"/>
    <lineage>
        <taxon>Eukaryota</taxon>
        <taxon>Fungi</taxon>
        <taxon>Dikarya</taxon>
        <taxon>Ascomycota</taxon>
        <taxon>Saccharomycotina</taxon>
        <taxon>Pichiomycetes</taxon>
        <taxon>Metschnikowiaceae</taxon>
        <taxon>Sungouiella</taxon>
    </lineage>
</organism>
<protein>
    <submittedName>
        <fullName evidence="2">CIC11C00000002412</fullName>
    </submittedName>
</protein>